<protein>
    <submittedName>
        <fullName evidence="1">Uncharacterized protein</fullName>
    </submittedName>
</protein>
<evidence type="ECO:0000313" key="2">
    <source>
        <dbReference type="Proteomes" id="UP001055879"/>
    </source>
</evidence>
<name>A0ACB9CGW7_ARCLA</name>
<keyword evidence="2" id="KW-1185">Reference proteome</keyword>
<dbReference type="Proteomes" id="UP001055879">
    <property type="component" value="Linkage Group LG04"/>
</dbReference>
<sequence length="96" mass="11289">MLQCLFVQWNFYLSIMQVAEGFEASVRRVMFTNGEPRNQSPPLAILEEKKPKTRPLSFSFRFRLFRTHLSFNNSLIIRVHVFALFNTPPPENQTTL</sequence>
<reference evidence="2" key="1">
    <citation type="journal article" date="2022" name="Mol. Ecol. Resour.">
        <title>The genomes of chicory, endive, great burdock and yacon provide insights into Asteraceae palaeo-polyploidization history and plant inulin production.</title>
        <authorList>
            <person name="Fan W."/>
            <person name="Wang S."/>
            <person name="Wang H."/>
            <person name="Wang A."/>
            <person name="Jiang F."/>
            <person name="Liu H."/>
            <person name="Zhao H."/>
            <person name="Xu D."/>
            <person name="Zhang Y."/>
        </authorList>
    </citation>
    <scope>NUCLEOTIDE SEQUENCE [LARGE SCALE GENOMIC DNA]</scope>
    <source>
        <strain evidence="2">cv. Niubang</strain>
    </source>
</reference>
<accession>A0ACB9CGW7</accession>
<comment type="caution">
    <text evidence="1">The sequence shown here is derived from an EMBL/GenBank/DDBJ whole genome shotgun (WGS) entry which is preliminary data.</text>
</comment>
<evidence type="ECO:0000313" key="1">
    <source>
        <dbReference type="EMBL" id="KAI3733522.1"/>
    </source>
</evidence>
<reference evidence="1 2" key="2">
    <citation type="journal article" date="2022" name="Mol. Ecol. Resour.">
        <title>The genomes of chicory, endive, great burdock and yacon provide insights into Asteraceae paleo-polyploidization history and plant inulin production.</title>
        <authorList>
            <person name="Fan W."/>
            <person name="Wang S."/>
            <person name="Wang H."/>
            <person name="Wang A."/>
            <person name="Jiang F."/>
            <person name="Liu H."/>
            <person name="Zhao H."/>
            <person name="Xu D."/>
            <person name="Zhang Y."/>
        </authorList>
    </citation>
    <scope>NUCLEOTIDE SEQUENCE [LARGE SCALE GENOMIC DNA]</scope>
    <source>
        <strain evidence="2">cv. Niubang</strain>
    </source>
</reference>
<gene>
    <name evidence="1" type="ORF">L6452_12965</name>
</gene>
<proteinExistence type="predicted"/>
<dbReference type="EMBL" id="CM042050">
    <property type="protein sequence ID" value="KAI3733522.1"/>
    <property type="molecule type" value="Genomic_DNA"/>
</dbReference>
<organism evidence="1 2">
    <name type="scientific">Arctium lappa</name>
    <name type="common">Greater burdock</name>
    <name type="synonym">Lappa major</name>
    <dbReference type="NCBI Taxonomy" id="4217"/>
    <lineage>
        <taxon>Eukaryota</taxon>
        <taxon>Viridiplantae</taxon>
        <taxon>Streptophyta</taxon>
        <taxon>Embryophyta</taxon>
        <taxon>Tracheophyta</taxon>
        <taxon>Spermatophyta</taxon>
        <taxon>Magnoliopsida</taxon>
        <taxon>eudicotyledons</taxon>
        <taxon>Gunneridae</taxon>
        <taxon>Pentapetalae</taxon>
        <taxon>asterids</taxon>
        <taxon>campanulids</taxon>
        <taxon>Asterales</taxon>
        <taxon>Asteraceae</taxon>
        <taxon>Carduoideae</taxon>
        <taxon>Cardueae</taxon>
        <taxon>Arctiinae</taxon>
        <taxon>Arctium</taxon>
    </lineage>
</organism>